<dbReference type="Proteomes" id="UP000314294">
    <property type="component" value="Unassembled WGS sequence"/>
</dbReference>
<proteinExistence type="predicted"/>
<evidence type="ECO:0000313" key="3">
    <source>
        <dbReference type="Proteomes" id="UP000314294"/>
    </source>
</evidence>
<evidence type="ECO:0000256" key="1">
    <source>
        <dbReference type="SAM" id="MobiDB-lite"/>
    </source>
</evidence>
<name>A0A4Z2FB44_9TELE</name>
<dbReference type="EMBL" id="SRLO01001369">
    <property type="protein sequence ID" value="TNN38466.1"/>
    <property type="molecule type" value="Genomic_DNA"/>
</dbReference>
<feature type="compositionally biased region" description="Low complexity" evidence="1">
    <location>
        <begin position="42"/>
        <end position="52"/>
    </location>
</feature>
<gene>
    <name evidence="2" type="ORF">EYF80_051368</name>
</gene>
<sequence length="70" mass="7545">MEIYVFVAKARMLCMQRSGLSRATLGHVEVQRSLTAVTTSCSSSSSRSVSLVEARTGISTTSVSTEDTRE</sequence>
<comment type="caution">
    <text evidence="2">The sequence shown here is derived from an EMBL/GenBank/DDBJ whole genome shotgun (WGS) entry which is preliminary data.</text>
</comment>
<dbReference type="AlphaFoldDB" id="A0A4Z2FB44"/>
<evidence type="ECO:0000313" key="2">
    <source>
        <dbReference type="EMBL" id="TNN38466.1"/>
    </source>
</evidence>
<keyword evidence="3" id="KW-1185">Reference proteome</keyword>
<feature type="compositionally biased region" description="Polar residues" evidence="1">
    <location>
        <begin position="57"/>
        <end position="70"/>
    </location>
</feature>
<feature type="region of interest" description="Disordered" evidence="1">
    <location>
        <begin position="42"/>
        <end position="70"/>
    </location>
</feature>
<protein>
    <submittedName>
        <fullName evidence="2">Uncharacterized protein</fullName>
    </submittedName>
</protein>
<organism evidence="2 3">
    <name type="scientific">Liparis tanakae</name>
    <name type="common">Tanaka's snailfish</name>
    <dbReference type="NCBI Taxonomy" id="230148"/>
    <lineage>
        <taxon>Eukaryota</taxon>
        <taxon>Metazoa</taxon>
        <taxon>Chordata</taxon>
        <taxon>Craniata</taxon>
        <taxon>Vertebrata</taxon>
        <taxon>Euteleostomi</taxon>
        <taxon>Actinopterygii</taxon>
        <taxon>Neopterygii</taxon>
        <taxon>Teleostei</taxon>
        <taxon>Neoteleostei</taxon>
        <taxon>Acanthomorphata</taxon>
        <taxon>Eupercaria</taxon>
        <taxon>Perciformes</taxon>
        <taxon>Cottioidei</taxon>
        <taxon>Cottales</taxon>
        <taxon>Liparidae</taxon>
        <taxon>Liparis</taxon>
    </lineage>
</organism>
<reference evidence="2 3" key="1">
    <citation type="submission" date="2019-03" db="EMBL/GenBank/DDBJ databases">
        <title>First draft genome of Liparis tanakae, snailfish: a comprehensive survey of snailfish specific genes.</title>
        <authorList>
            <person name="Kim W."/>
            <person name="Song I."/>
            <person name="Jeong J.-H."/>
            <person name="Kim D."/>
            <person name="Kim S."/>
            <person name="Ryu S."/>
            <person name="Song J.Y."/>
            <person name="Lee S.K."/>
        </authorList>
    </citation>
    <scope>NUCLEOTIDE SEQUENCE [LARGE SCALE GENOMIC DNA]</scope>
    <source>
        <tissue evidence="2">Muscle</tissue>
    </source>
</reference>
<accession>A0A4Z2FB44</accession>